<name>A0A6M4JJ04_9MOLU</name>
<evidence type="ECO:0000259" key="2">
    <source>
        <dbReference type="Pfam" id="PF04556"/>
    </source>
</evidence>
<dbReference type="EMBL" id="CP053097">
    <property type="protein sequence ID" value="QJR44461.1"/>
    <property type="molecule type" value="Genomic_DNA"/>
</dbReference>
<feature type="domain" description="Restriction endonuclease type II DpnII-like" evidence="2">
    <location>
        <begin position="6"/>
        <end position="283"/>
    </location>
</feature>
<keyword evidence="1" id="KW-0378">Hydrolase</keyword>
<dbReference type="AlphaFoldDB" id="A0A6M4JJ04"/>
<sequence length="287" mass="33866">MMNRVFDDWLNSFRESISDYEYYVDFKKIYKNVDEIKIELNILNSLIGSKNIQKDFLNLVNKYPEILKCIPILIAVRTNDIFILDNHKEFNFSFNKMNYSPLEYLTFMQKIGLFELMETRKISNLYDYVLGIEVGLDSNARKNRGGHLMENLVENFIIQAGFQINKDYFKEMYASDIELKWNIDLSLLSNNGLIDKRFDYFIKTNKQIYLIETNFYSSGGSKLNEIARSYKQMASEINQIKKVTFVWFTDGKGWKSSRRGLQEAFESIKNIYNINDLKNGIIKNSLK</sequence>
<keyword evidence="1 3" id="KW-0255">Endonuclease</keyword>
<comment type="similarity">
    <text evidence="1">Belongs to the DpnII type II restriction endonuclease family.</text>
</comment>
<dbReference type="InterPro" id="IPR007637">
    <property type="entry name" value="Restrct_endonuc_II_DpnII-like"/>
</dbReference>
<evidence type="ECO:0000313" key="4">
    <source>
        <dbReference type="Proteomes" id="UP000502118"/>
    </source>
</evidence>
<keyword evidence="1" id="KW-0680">Restriction system</keyword>
<comment type="function">
    <text evidence="1">A P subtype restriction enzyme that recognizes the double-stranded unmethylated sequence 5'-GATC-3'.</text>
</comment>
<reference evidence="3 4" key="1">
    <citation type="submission" date="2020-05" db="EMBL/GenBank/DDBJ databases">
        <title>Novel Mycoplasma species detected in Mirounga angustirostris (northern elephant seal) from the USA.</title>
        <authorList>
            <person name="Volokhov D.V."/>
        </authorList>
    </citation>
    <scope>NUCLEOTIDE SEQUENCE [LARGE SCALE GENOMIC DNA]</scope>
    <source>
        <strain evidence="3 4">Mirounga ES2806-NAS</strain>
    </source>
</reference>
<evidence type="ECO:0000256" key="1">
    <source>
        <dbReference type="PIRNR" id="PIRNR016080"/>
    </source>
</evidence>
<dbReference type="Pfam" id="PF04556">
    <property type="entry name" value="DpnII"/>
    <property type="match status" value="1"/>
</dbReference>
<dbReference type="KEGG" id="mmio:HLA92_02875"/>
<dbReference type="InterPro" id="IPR021191">
    <property type="entry name" value="Restrct_endonuc_II_DpnII"/>
</dbReference>
<dbReference type="GO" id="GO:0009036">
    <property type="term" value="F:type II site-specific deoxyribonuclease activity"/>
    <property type="evidence" value="ECO:0007669"/>
    <property type="project" value="UniProtKB-UniRule"/>
</dbReference>
<keyword evidence="1" id="KW-0540">Nuclease</keyword>
<accession>A0A6M4JJ04</accession>
<protein>
    <recommendedName>
        <fullName evidence="1">Type-2 restriction enzyme</fullName>
        <ecNumber evidence="1">3.1.21.4</ecNumber>
    </recommendedName>
</protein>
<keyword evidence="4" id="KW-1185">Reference proteome</keyword>
<dbReference type="GO" id="GO:0009307">
    <property type="term" value="P:DNA restriction-modification system"/>
    <property type="evidence" value="ECO:0007669"/>
    <property type="project" value="UniProtKB-UniRule"/>
</dbReference>
<dbReference type="EC" id="3.1.21.4" evidence="1"/>
<comment type="catalytic activity">
    <reaction evidence="1">
        <text>Endonucleolytic cleavage of DNA to give specific double-stranded fragments with terminal 5'-phosphates.</text>
        <dbReference type="EC" id="3.1.21.4"/>
    </reaction>
</comment>
<dbReference type="Proteomes" id="UP000502118">
    <property type="component" value="Chromosome"/>
</dbReference>
<gene>
    <name evidence="3" type="ORF">HLA92_02875</name>
</gene>
<evidence type="ECO:0000313" key="3">
    <source>
        <dbReference type="EMBL" id="QJR44461.1"/>
    </source>
</evidence>
<dbReference type="PIRSF" id="PIRSF016080">
    <property type="entry name" value="Restrict_endonuc_II_DpmII"/>
    <property type="match status" value="1"/>
</dbReference>
<proteinExistence type="inferred from homology"/>
<dbReference type="GO" id="GO:0003677">
    <property type="term" value="F:DNA binding"/>
    <property type="evidence" value="ECO:0007669"/>
    <property type="project" value="UniProtKB-UniRule"/>
</dbReference>
<organism evidence="3 4">
    <name type="scientific">Mycoplasma miroungirhinis</name>
    <dbReference type="NCBI Taxonomy" id="754516"/>
    <lineage>
        <taxon>Bacteria</taxon>
        <taxon>Bacillati</taxon>
        <taxon>Mycoplasmatota</taxon>
        <taxon>Mollicutes</taxon>
        <taxon>Mycoplasmataceae</taxon>
        <taxon>Mycoplasma</taxon>
    </lineage>
</organism>
<dbReference type="REBASE" id="395271">
    <property type="entry name" value="MmyNASORF2870P"/>
</dbReference>